<evidence type="ECO:0000256" key="4">
    <source>
        <dbReference type="ARBA" id="ARBA00022741"/>
    </source>
</evidence>
<dbReference type="GO" id="GO:0005524">
    <property type="term" value="F:ATP binding"/>
    <property type="evidence" value="ECO:0007669"/>
    <property type="project" value="UniProtKB-KW"/>
</dbReference>
<accession>A0A3S1FIZ1</accession>
<dbReference type="EMBL" id="CP065031">
    <property type="protein sequence ID" value="QPK23165.1"/>
    <property type="molecule type" value="Genomic_DNA"/>
</dbReference>
<dbReference type="Proteomes" id="UP000269351">
    <property type="component" value="Chromosome"/>
</dbReference>
<dbReference type="RefSeq" id="WP_119871522.1">
    <property type="nucleotide sequence ID" value="NZ_BSWF01000004.1"/>
</dbReference>
<reference evidence="9 12" key="1">
    <citation type="submission" date="2020-07" db="EMBL/GenBank/DDBJ databases">
        <title>A pangenomic view of the genus Pectobacterium provides insights into genome organization, phylogeny, and virulence.</title>
        <authorList>
            <person name="Jonkheer E."/>
            <person name="Brankovics B."/>
            <person name="Houwers I."/>
            <person name="Van Der Wolf J."/>
            <person name="Bonants P."/>
            <person name="Vreeburg R."/>
            <person name="Bollema R."/>
            <person name="De Haan J."/>
            <person name="Berke L."/>
            <person name="De Ridder D."/>
            <person name="Smit S."/>
            <person name="Van Der Lee T.A.J."/>
        </authorList>
    </citation>
    <scope>NUCLEOTIDE SEQUENCE [LARGE SCALE GENOMIC DNA]</scope>
    <source>
        <strain evidence="9 12">NAK:384</strain>
    </source>
</reference>
<evidence type="ECO:0000256" key="2">
    <source>
        <dbReference type="ARBA" id="ARBA00022448"/>
    </source>
</evidence>
<dbReference type="InterPro" id="IPR003439">
    <property type="entry name" value="ABC_transporter-like_ATP-bd"/>
</dbReference>
<proteinExistence type="predicted"/>
<dbReference type="PANTHER" id="PTHR43166">
    <property type="entry name" value="AMINO ACID IMPORT ATP-BINDING PROTEIN"/>
    <property type="match status" value="1"/>
</dbReference>
<evidence type="ECO:0000256" key="7">
    <source>
        <dbReference type="ARBA" id="ARBA00023136"/>
    </source>
</evidence>
<dbReference type="GO" id="GO:0005886">
    <property type="term" value="C:plasma membrane"/>
    <property type="evidence" value="ECO:0007669"/>
    <property type="project" value="UniProtKB-SubCell"/>
</dbReference>
<keyword evidence="3" id="KW-1003">Cell membrane</keyword>
<dbReference type="AlphaFoldDB" id="A0A3S1FIZ1"/>
<reference evidence="10 11" key="2">
    <citation type="submission" date="2020-11" db="EMBL/GenBank/DDBJ databases">
        <title>Complete genome sequence of Pectobacterium brasiliense strain F126.</title>
        <authorList>
            <person name="Miroshnikov K."/>
            <person name="Vo T.N.H."/>
            <person name="Khodykina M.V."/>
            <person name="Kabanova A.P."/>
            <person name="Shneider M."/>
            <person name="Korzhenkov A."/>
            <person name="Toschakov S.V."/>
            <person name="Miroshnikov K.A."/>
            <person name="Ignatov A.N."/>
            <person name="Mikhailova Y.V."/>
            <person name="Shelenkov A."/>
            <person name="Yanushevich Y.G."/>
            <person name="Evseev P.V."/>
        </authorList>
    </citation>
    <scope>NUCLEOTIDE SEQUENCE [LARGE SCALE GENOMIC DNA]</scope>
    <source>
        <strain evidence="10 11">F126</strain>
    </source>
</reference>
<dbReference type="PANTHER" id="PTHR43166:SF6">
    <property type="entry name" value="PHOSPHONATES IMPORT ATP-BINDING PROTEIN PHNC"/>
    <property type="match status" value="1"/>
</dbReference>
<dbReference type="InterPro" id="IPR050086">
    <property type="entry name" value="MetN_ABC_transporter-like"/>
</dbReference>
<evidence type="ECO:0000313" key="10">
    <source>
        <dbReference type="EMBL" id="QPK23165.1"/>
    </source>
</evidence>
<dbReference type="NCBIfam" id="TIGR02315">
    <property type="entry name" value="ABC_phnC"/>
    <property type="match status" value="1"/>
</dbReference>
<feature type="domain" description="ABC transporter" evidence="8">
    <location>
        <begin position="25"/>
        <end position="272"/>
    </location>
</feature>
<dbReference type="Gene3D" id="3.40.50.300">
    <property type="entry name" value="P-loop containing nucleotide triphosphate hydrolases"/>
    <property type="match status" value="1"/>
</dbReference>
<evidence type="ECO:0000256" key="1">
    <source>
        <dbReference type="ARBA" id="ARBA00004417"/>
    </source>
</evidence>
<organism evidence="10 11">
    <name type="scientific">Pectobacterium brasiliense</name>
    <dbReference type="NCBI Taxonomy" id="180957"/>
    <lineage>
        <taxon>Bacteria</taxon>
        <taxon>Pseudomonadati</taxon>
        <taxon>Pseudomonadota</taxon>
        <taxon>Gammaproteobacteria</taxon>
        <taxon>Enterobacterales</taxon>
        <taxon>Pectobacteriaceae</taxon>
        <taxon>Pectobacterium</taxon>
    </lineage>
</organism>
<dbReference type="InterPro" id="IPR012693">
    <property type="entry name" value="ABC_transpr_PhnC"/>
</dbReference>
<keyword evidence="7" id="KW-0472">Membrane</keyword>
<dbReference type="SMART" id="SM00382">
    <property type="entry name" value="AAA"/>
    <property type="match status" value="1"/>
</dbReference>
<dbReference type="GO" id="GO:0015416">
    <property type="term" value="F:ABC-type phosphonate transporter activity"/>
    <property type="evidence" value="ECO:0007669"/>
    <property type="project" value="InterPro"/>
</dbReference>
<dbReference type="CDD" id="cd03256">
    <property type="entry name" value="ABC_PhnC_transporter"/>
    <property type="match status" value="1"/>
</dbReference>
<dbReference type="PROSITE" id="PS50893">
    <property type="entry name" value="ABC_TRANSPORTER_2"/>
    <property type="match status" value="1"/>
</dbReference>
<evidence type="ECO:0000259" key="8">
    <source>
        <dbReference type="PROSITE" id="PS50893"/>
    </source>
</evidence>
<evidence type="ECO:0000256" key="6">
    <source>
        <dbReference type="ARBA" id="ARBA00022967"/>
    </source>
</evidence>
<keyword evidence="5 10" id="KW-0067">ATP-binding</keyword>
<dbReference type="Proteomes" id="UP000762586">
    <property type="component" value="Unassembled WGS sequence"/>
</dbReference>
<keyword evidence="12" id="KW-1185">Reference proteome</keyword>
<sequence>MAQAQLKSGLEFKTQLQPVRSQKVLSVRGVGKAWSPQHRVLDDVNFDLHTGEFVAVIGRSGAGKSTLLHLLNGTISASGGEIINYSGEQPQDIIKLRSRQIRQWRAHCGMIFQDFCLVPRLDVLTNVLLGRLSQTSTLKSLFRVFSDEDRARAIELLQWLNMLPQALQRAENLSGGQMQRVAICRALMQQPRILLADEPVASLDPKNTRRIMDVLREVSQQGISVMVNLHSVDLVKQYCTRVIGIAQGRIVFDGHPTQLDEPLLHTLYGDELNGYAFNTMCI</sequence>
<dbReference type="EMBL" id="JACGET010000005">
    <property type="protein sequence ID" value="MBN3105865.1"/>
    <property type="molecule type" value="Genomic_DNA"/>
</dbReference>
<name>A0A3S1FIZ1_9GAMM</name>
<keyword evidence="6" id="KW-1278">Translocase</keyword>
<gene>
    <name evidence="10" type="primary">phnC</name>
    <name evidence="10" type="ORF">F126LOC_016165</name>
    <name evidence="9" type="ORF">H4F48_07195</name>
</gene>
<evidence type="ECO:0000256" key="5">
    <source>
        <dbReference type="ARBA" id="ARBA00022840"/>
    </source>
</evidence>
<dbReference type="Pfam" id="PF00005">
    <property type="entry name" value="ABC_tran"/>
    <property type="match status" value="1"/>
</dbReference>
<evidence type="ECO:0000313" key="9">
    <source>
        <dbReference type="EMBL" id="MBN3105865.1"/>
    </source>
</evidence>
<evidence type="ECO:0000256" key="3">
    <source>
        <dbReference type="ARBA" id="ARBA00022475"/>
    </source>
</evidence>
<comment type="subcellular location">
    <subcellularLocation>
        <location evidence="1">Cell inner membrane</location>
        <topology evidence="1">Peripheral membrane protein</topology>
    </subcellularLocation>
</comment>
<dbReference type="SUPFAM" id="SSF52540">
    <property type="entry name" value="P-loop containing nucleoside triphosphate hydrolases"/>
    <property type="match status" value="1"/>
</dbReference>
<evidence type="ECO:0000313" key="11">
    <source>
        <dbReference type="Proteomes" id="UP000269351"/>
    </source>
</evidence>
<dbReference type="InterPro" id="IPR003593">
    <property type="entry name" value="AAA+_ATPase"/>
</dbReference>
<keyword evidence="4" id="KW-0547">Nucleotide-binding</keyword>
<evidence type="ECO:0000313" key="12">
    <source>
        <dbReference type="Proteomes" id="UP000762586"/>
    </source>
</evidence>
<dbReference type="InterPro" id="IPR027417">
    <property type="entry name" value="P-loop_NTPase"/>
</dbReference>
<dbReference type="InterPro" id="IPR017871">
    <property type="entry name" value="ABC_transporter-like_CS"/>
</dbReference>
<dbReference type="PROSITE" id="PS00211">
    <property type="entry name" value="ABC_TRANSPORTER_1"/>
    <property type="match status" value="1"/>
</dbReference>
<keyword evidence="2" id="KW-0813">Transport</keyword>
<dbReference type="GO" id="GO:0016887">
    <property type="term" value="F:ATP hydrolysis activity"/>
    <property type="evidence" value="ECO:0007669"/>
    <property type="project" value="InterPro"/>
</dbReference>
<protein>
    <submittedName>
        <fullName evidence="10">Phosphonate ABC transporter ATP-binding protein</fullName>
    </submittedName>
</protein>